<evidence type="ECO:0000256" key="3">
    <source>
        <dbReference type="ARBA" id="ARBA00022801"/>
    </source>
</evidence>
<dbReference type="InterPro" id="IPR007346">
    <property type="entry name" value="Endonuclease-I"/>
</dbReference>
<feature type="compositionally biased region" description="Basic and acidic residues" evidence="4">
    <location>
        <begin position="431"/>
        <end position="441"/>
    </location>
</feature>
<proteinExistence type="inferred from homology"/>
<dbReference type="Gene3D" id="2.60.120.380">
    <property type="match status" value="1"/>
</dbReference>
<dbReference type="KEGG" id="hch:HCH_00124"/>
<protein>
    <submittedName>
        <fullName evidence="6">Endonuclease I</fullName>
    </submittedName>
</protein>
<evidence type="ECO:0000256" key="2">
    <source>
        <dbReference type="ARBA" id="ARBA00022722"/>
    </source>
</evidence>
<name>Q2SQN0_HAHCH</name>
<dbReference type="Pfam" id="PF00932">
    <property type="entry name" value="LTD"/>
    <property type="match status" value="1"/>
</dbReference>
<sequence length="539" mass="57581">MNKNLWMILLGAMGQMICPSSHGELLISEVLYDAPDNDASQEWVEIFNPSCQSVSLADYSLQDNGGAYPLSGVIGAGSYVSVAKNTAGFQGLFGANPTLSGMSLSLGNSGDFVKLMKGTQEVDMVAWEGAVSQWYLNAQNVSLMRFASDDTDTQQDWIVAATAGAPGVGDLDAGCGGSDQGPGDDSPTTGALVNGVAKTGLAGAAGSQTFYVGEVPAGAVSLKFEQYDGKGDADLFVRFGAAPTSSVYDCRPYAGGNNETCEFKGPAAGDYHVMVSGYSDYSGLSLRMSYSVDSGGDDGYDDVDGYYSSAMGKTGAALKSALNGILRDHAAMSYSQVWDALKYTDEDPDDSGNVMLLYSGRSIDKDDNAGQSNSGDAWNREHVWPKSHGFSSSSQHAHTDIHHLRPADVSINGDRGNKDFDLGGSPISEAPENKTDADSFEPRNAVKGDVARMIFYMDVRYEGGDDSGTPNLQLVNYSGTGTNDPKLGKLCQLLQWHNQDPVDAWEKRRNQRIYERQGNRNPFIDNPGWAQEIYAASCQ</sequence>
<keyword evidence="6" id="KW-0255">Endonuclease</keyword>
<evidence type="ECO:0000256" key="4">
    <source>
        <dbReference type="SAM" id="MobiDB-lite"/>
    </source>
</evidence>
<dbReference type="InterPro" id="IPR044925">
    <property type="entry name" value="His-Me_finger_sf"/>
</dbReference>
<dbReference type="Proteomes" id="UP000000238">
    <property type="component" value="Chromosome"/>
</dbReference>
<evidence type="ECO:0000313" key="7">
    <source>
        <dbReference type="Proteomes" id="UP000000238"/>
    </source>
</evidence>
<dbReference type="PANTHER" id="PTHR33607">
    <property type="entry name" value="ENDONUCLEASE-1"/>
    <property type="match status" value="1"/>
</dbReference>
<dbReference type="SUPFAM" id="SSF74853">
    <property type="entry name" value="Lamin A/C globular tail domain"/>
    <property type="match status" value="1"/>
</dbReference>
<keyword evidence="3" id="KW-0378">Hydrolase</keyword>
<accession>Q2SQN0</accession>
<dbReference type="PANTHER" id="PTHR33607:SF2">
    <property type="entry name" value="ENDONUCLEASE-1"/>
    <property type="match status" value="1"/>
</dbReference>
<dbReference type="GO" id="GO:0016787">
    <property type="term" value="F:hydrolase activity"/>
    <property type="evidence" value="ECO:0007669"/>
    <property type="project" value="UniProtKB-KW"/>
</dbReference>
<gene>
    <name evidence="6" type="ordered locus">HCH_00124</name>
</gene>
<dbReference type="EMBL" id="CP000155">
    <property type="protein sequence ID" value="ABC27044.1"/>
    <property type="molecule type" value="Genomic_DNA"/>
</dbReference>
<dbReference type="PROSITE" id="PS51841">
    <property type="entry name" value="LTD"/>
    <property type="match status" value="1"/>
</dbReference>
<keyword evidence="7" id="KW-1185">Reference proteome</keyword>
<evidence type="ECO:0000256" key="1">
    <source>
        <dbReference type="ARBA" id="ARBA00006429"/>
    </source>
</evidence>
<feature type="region of interest" description="Disordered" evidence="4">
    <location>
        <begin position="405"/>
        <end position="441"/>
    </location>
</feature>
<dbReference type="HOGENOM" id="CLU_037746_0_0_6"/>
<dbReference type="InterPro" id="IPR007280">
    <property type="entry name" value="Peptidase_C_arc/bac"/>
</dbReference>
<dbReference type="RefSeq" id="WP_011394121.1">
    <property type="nucleotide sequence ID" value="NC_007645.1"/>
</dbReference>
<dbReference type="AlphaFoldDB" id="Q2SQN0"/>
<dbReference type="SUPFAM" id="SSF54060">
    <property type="entry name" value="His-Me finger endonucleases"/>
    <property type="match status" value="1"/>
</dbReference>
<evidence type="ECO:0000313" key="6">
    <source>
        <dbReference type="EMBL" id="ABC27044.1"/>
    </source>
</evidence>
<dbReference type="InterPro" id="IPR036415">
    <property type="entry name" value="Lamin_tail_dom_sf"/>
</dbReference>
<dbReference type="STRING" id="349521.HCH_00124"/>
<dbReference type="Pfam" id="PF04151">
    <property type="entry name" value="PPC"/>
    <property type="match status" value="1"/>
</dbReference>
<organism evidence="6 7">
    <name type="scientific">Hahella chejuensis (strain KCTC 2396)</name>
    <dbReference type="NCBI Taxonomy" id="349521"/>
    <lineage>
        <taxon>Bacteria</taxon>
        <taxon>Pseudomonadati</taxon>
        <taxon>Pseudomonadota</taxon>
        <taxon>Gammaproteobacteria</taxon>
        <taxon>Oceanospirillales</taxon>
        <taxon>Hahellaceae</taxon>
        <taxon>Hahella</taxon>
    </lineage>
</organism>
<evidence type="ECO:0000259" key="5">
    <source>
        <dbReference type="PROSITE" id="PS51841"/>
    </source>
</evidence>
<dbReference type="Pfam" id="PF04231">
    <property type="entry name" value="Endonuclease_1"/>
    <property type="match status" value="1"/>
</dbReference>
<feature type="domain" description="LTD" evidence="5">
    <location>
        <begin position="13"/>
        <end position="129"/>
    </location>
</feature>
<dbReference type="eggNOG" id="COG2356">
    <property type="taxonomic scope" value="Bacteria"/>
</dbReference>
<dbReference type="InterPro" id="IPR001322">
    <property type="entry name" value="Lamin_tail_dom"/>
</dbReference>
<comment type="similarity">
    <text evidence="1">Belongs to the EndA/NucM nuclease family.</text>
</comment>
<dbReference type="GO" id="GO:0004519">
    <property type="term" value="F:endonuclease activity"/>
    <property type="evidence" value="ECO:0007669"/>
    <property type="project" value="UniProtKB-KW"/>
</dbReference>
<reference evidence="6 7" key="1">
    <citation type="journal article" date="2005" name="Nucleic Acids Res.">
        <title>Genomic blueprint of Hahella chejuensis, a marine microbe producing an algicidal agent.</title>
        <authorList>
            <person name="Jeong H."/>
            <person name="Yim J.H."/>
            <person name="Lee C."/>
            <person name="Choi S.-H."/>
            <person name="Park Y.K."/>
            <person name="Yoon S.H."/>
            <person name="Hur C.-G."/>
            <person name="Kang H.-Y."/>
            <person name="Kim D."/>
            <person name="Lee H.H."/>
            <person name="Park K.H."/>
            <person name="Park S.-H."/>
            <person name="Park H.-S."/>
            <person name="Lee H.K."/>
            <person name="Oh T.K."/>
            <person name="Kim J.F."/>
        </authorList>
    </citation>
    <scope>NUCLEOTIDE SEQUENCE [LARGE SCALE GENOMIC DNA]</scope>
    <source>
        <strain evidence="6 7">KCTC 2396</strain>
    </source>
</reference>
<keyword evidence="2" id="KW-0540">Nuclease</keyword>